<organism evidence="1 2">
    <name type="scientific">Algoriphagus sanaruensis</name>
    <dbReference type="NCBI Taxonomy" id="1727163"/>
    <lineage>
        <taxon>Bacteria</taxon>
        <taxon>Pseudomonadati</taxon>
        <taxon>Bacteroidota</taxon>
        <taxon>Cytophagia</taxon>
        <taxon>Cytophagales</taxon>
        <taxon>Cyclobacteriaceae</taxon>
        <taxon>Algoriphagus</taxon>
    </lineage>
</organism>
<accession>A0A142ER48</accession>
<dbReference type="Proteomes" id="UP000073816">
    <property type="component" value="Chromosome"/>
</dbReference>
<dbReference type="KEGG" id="alm:AO498_14222"/>
<evidence type="ECO:0000313" key="2">
    <source>
        <dbReference type="Proteomes" id="UP000073816"/>
    </source>
</evidence>
<sequence>MFEIILKIYRLFDFLEIKDFDFLLFDISSIKKSSWSDELLDRYLNFLTNSVN</sequence>
<reference evidence="1 2" key="2">
    <citation type="journal article" date="2016" name="Genome Announc.">
        <title>Complete Genome Sequence of Algoriphagus sp. Strain M8-2, Isolated from a Brackish Lake.</title>
        <authorList>
            <person name="Muraguchi Y."/>
            <person name="Kushimoto K."/>
            <person name="Ohtsubo Y."/>
            <person name="Suzuki T."/>
            <person name="Dohra H."/>
            <person name="Kimbara K."/>
            <person name="Shintani M."/>
        </authorList>
    </citation>
    <scope>NUCLEOTIDE SEQUENCE [LARGE SCALE GENOMIC DNA]</scope>
    <source>
        <strain evidence="1 2">M8-2</strain>
    </source>
</reference>
<dbReference type="EMBL" id="CP012836">
    <property type="protein sequence ID" value="AMQ57603.1"/>
    <property type="molecule type" value="Genomic_DNA"/>
</dbReference>
<gene>
    <name evidence="1" type="ORF">AO498_14222</name>
</gene>
<dbReference type="AlphaFoldDB" id="A0A142ER48"/>
<protein>
    <submittedName>
        <fullName evidence="1">Uncharacterized protein</fullName>
    </submittedName>
</protein>
<evidence type="ECO:0000313" key="1">
    <source>
        <dbReference type="EMBL" id="AMQ57603.1"/>
    </source>
</evidence>
<reference evidence="2" key="1">
    <citation type="submission" date="2015-09" db="EMBL/GenBank/DDBJ databases">
        <title>Complete sequence of Algoriphagus sp. M8-2.</title>
        <authorList>
            <person name="Shintani M."/>
        </authorList>
    </citation>
    <scope>NUCLEOTIDE SEQUENCE [LARGE SCALE GENOMIC DNA]</scope>
    <source>
        <strain evidence="2">M8-2</strain>
    </source>
</reference>
<proteinExistence type="predicted"/>
<dbReference type="PATRIC" id="fig|1727163.4.peg.2986"/>
<name>A0A142ER48_9BACT</name>
<keyword evidence="2" id="KW-1185">Reference proteome</keyword>